<reference evidence="8" key="1">
    <citation type="submission" date="2019-03" db="EMBL/GenBank/DDBJ databases">
        <title>Improved annotation for the trematode Fasciola hepatica.</title>
        <authorList>
            <person name="Choi Y.-J."/>
            <person name="Martin J."/>
            <person name="Mitreva M."/>
        </authorList>
    </citation>
    <scope>NUCLEOTIDE SEQUENCE [LARGE SCALE GENOMIC DNA]</scope>
</reference>
<name>A0A4E0R370_FASHE</name>
<organism evidence="8 9">
    <name type="scientific">Fasciola hepatica</name>
    <name type="common">Liver fluke</name>
    <dbReference type="NCBI Taxonomy" id="6192"/>
    <lineage>
        <taxon>Eukaryota</taxon>
        <taxon>Metazoa</taxon>
        <taxon>Spiralia</taxon>
        <taxon>Lophotrochozoa</taxon>
        <taxon>Platyhelminthes</taxon>
        <taxon>Trematoda</taxon>
        <taxon>Digenea</taxon>
        <taxon>Plagiorchiida</taxon>
        <taxon>Echinostomata</taxon>
        <taxon>Echinostomatoidea</taxon>
        <taxon>Fasciolidae</taxon>
        <taxon>Fasciola</taxon>
    </lineage>
</organism>
<keyword evidence="3" id="KW-0378">Hydrolase</keyword>
<dbReference type="Proteomes" id="UP000230066">
    <property type="component" value="Unassembled WGS sequence"/>
</dbReference>
<dbReference type="Pfam" id="PF00561">
    <property type="entry name" value="Abhydrolase_1"/>
    <property type="match status" value="1"/>
</dbReference>
<comment type="similarity">
    <text evidence="1">Belongs to the AB hydrolase superfamily. Lipase family.</text>
</comment>
<evidence type="ECO:0000256" key="6">
    <source>
        <dbReference type="ARBA" id="ARBA00023180"/>
    </source>
</evidence>
<evidence type="ECO:0000259" key="7">
    <source>
        <dbReference type="Pfam" id="PF00561"/>
    </source>
</evidence>
<keyword evidence="2" id="KW-0732">Signal</keyword>
<dbReference type="AlphaFoldDB" id="A0A4E0R370"/>
<keyword evidence="6" id="KW-0325">Glycoprotein</keyword>
<keyword evidence="9" id="KW-1185">Reference proteome</keyword>
<gene>
    <name evidence="8" type="ORF">D915_007763</name>
</gene>
<evidence type="ECO:0000256" key="3">
    <source>
        <dbReference type="ARBA" id="ARBA00022801"/>
    </source>
</evidence>
<sequence length="254" mass="28722">MAKYDLPASLYYVLNQTGAEKLGYIGHSQGCQIALAQFSQNSELQSRISVFIAMAPASFLGHVKSPVRIIAHYARTLENVLDLFGHGEFLPSSTLIRFLGDLVCRYSRIPSVCRNVIFLFTGFDKQNMNMTRLPVYLAHTPAGTSVRNAVHYCQAIVSDRFQQFDYGKAINKKKYGQETPPEYDLSKFTVRTVLYHGGNDWLAVAEDINKLTNYIGKAVINRYLLPTYNHLDFVWGMDAADLVYPTVLKYVLEN</sequence>
<proteinExistence type="inferred from homology"/>
<feature type="domain" description="AB hydrolase-1" evidence="7">
    <location>
        <begin position="4"/>
        <end position="236"/>
    </location>
</feature>
<dbReference type="PANTHER" id="PTHR11005">
    <property type="entry name" value="LYSOSOMAL ACID LIPASE-RELATED"/>
    <property type="match status" value="1"/>
</dbReference>
<dbReference type="GO" id="GO:0016787">
    <property type="term" value="F:hydrolase activity"/>
    <property type="evidence" value="ECO:0007669"/>
    <property type="project" value="UniProtKB-KW"/>
</dbReference>
<evidence type="ECO:0000313" key="8">
    <source>
        <dbReference type="EMBL" id="THD21645.1"/>
    </source>
</evidence>
<keyword evidence="4" id="KW-0442">Lipid degradation</keyword>
<evidence type="ECO:0000313" key="9">
    <source>
        <dbReference type="Proteomes" id="UP000230066"/>
    </source>
</evidence>
<dbReference type="EMBL" id="JXXN02003367">
    <property type="protein sequence ID" value="THD21645.1"/>
    <property type="molecule type" value="Genomic_DNA"/>
</dbReference>
<evidence type="ECO:0000256" key="1">
    <source>
        <dbReference type="ARBA" id="ARBA00010701"/>
    </source>
</evidence>
<dbReference type="InterPro" id="IPR000073">
    <property type="entry name" value="AB_hydrolase_1"/>
</dbReference>
<dbReference type="SUPFAM" id="SSF53474">
    <property type="entry name" value="alpha/beta-Hydrolases"/>
    <property type="match status" value="1"/>
</dbReference>
<dbReference type="Gene3D" id="3.40.50.1820">
    <property type="entry name" value="alpha/beta hydrolase"/>
    <property type="match status" value="1"/>
</dbReference>
<keyword evidence="5" id="KW-0443">Lipid metabolism</keyword>
<dbReference type="InterPro" id="IPR029058">
    <property type="entry name" value="AB_hydrolase_fold"/>
</dbReference>
<evidence type="ECO:0000256" key="5">
    <source>
        <dbReference type="ARBA" id="ARBA00023098"/>
    </source>
</evidence>
<comment type="caution">
    <text evidence="8">The sequence shown here is derived from an EMBL/GenBank/DDBJ whole genome shotgun (WGS) entry which is preliminary data.</text>
</comment>
<dbReference type="GO" id="GO:0016042">
    <property type="term" value="P:lipid catabolic process"/>
    <property type="evidence" value="ECO:0007669"/>
    <property type="project" value="UniProtKB-KW"/>
</dbReference>
<accession>A0A4E0R370</accession>
<dbReference type="FunFam" id="3.40.50.1820:FF:000057">
    <property type="entry name" value="Lipase"/>
    <property type="match status" value="1"/>
</dbReference>
<evidence type="ECO:0000256" key="4">
    <source>
        <dbReference type="ARBA" id="ARBA00022963"/>
    </source>
</evidence>
<evidence type="ECO:0000256" key="2">
    <source>
        <dbReference type="ARBA" id="ARBA00022729"/>
    </source>
</evidence>
<protein>
    <submittedName>
        <fullName evidence="8">Gastric triacylglycerol lipase</fullName>
    </submittedName>
</protein>